<proteinExistence type="predicted"/>
<keyword evidence="1" id="KW-0472">Membrane</keyword>
<dbReference type="EMBL" id="HACM01009639">
    <property type="protein sequence ID" value="CRZ10081.1"/>
    <property type="molecule type" value="Transcribed_RNA"/>
</dbReference>
<keyword evidence="1" id="KW-0812">Transmembrane</keyword>
<evidence type="ECO:0000313" key="2">
    <source>
        <dbReference type="EMBL" id="CRZ10081.1"/>
    </source>
</evidence>
<protein>
    <submittedName>
        <fullName evidence="2">Uncharacterized protein</fullName>
    </submittedName>
</protein>
<organism evidence="2">
    <name type="scientific">Spongospora subterranea</name>
    <dbReference type="NCBI Taxonomy" id="70186"/>
    <lineage>
        <taxon>Eukaryota</taxon>
        <taxon>Sar</taxon>
        <taxon>Rhizaria</taxon>
        <taxon>Endomyxa</taxon>
        <taxon>Phytomyxea</taxon>
        <taxon>Plasmodiophorida</taxon>
        <taxon>Plasmodiophoridae</taxon>
        <taxon>Spongospora</taxon>
    </lineage>
</organism>
<accession>A0A0H5R8D4</accession>
<keyword evidence="1" id="KW-1133">Transmembrane helix</keyword>
<sequence length="149" mass="16480">VSYSSDIPDISRFSSTCRPNQFEKMNTPSPIVIGLAVIVLAMTVSNPRAMVLVTSLGGIAGLVYRRVRQRQGLLGGVREKFAQLRDENSDVLSRTFFGDLQRTVDLAIDKIIDPFLLGTTEDDAKPDPAAKRSARNVELQRKIAAKYKK</sequence>
<evidence type="ECO:0000256" key="1">
    <source>
        <dbReference type="SAM" id="Phobius"/>
    </source>
</evidence>
<feature type="non-terminal residue" evidence="2">
    <location>
        <position position="1"/>
    </location>
</feature>
<feature type="transmembrane region" description="Helical" evidence="1">
    <location>
        <begin position="31"/>
        <end position="64"/>
    </location>
</feature>
<name>A0A0H5R8D4_9EUKA</name>
<reference evidence="2" key="1">
    <citation type="submission" date="2015-04" db="EMBL/GenBank/DDBJ databases">
        <title>The genome sequence of the plant pathogenic Rhizarian Plasmodiophora brassicae reveals insights in its biotrophic life cycle and the origin of chitin synthesis.</title>
        <authorList>
            <person name="Schwelm A."/>
            <person name="Fogelqvist J."/>
            <person name="Knaust A."/>
            <person name="Julke S."/>
            <person name="Lilja T."/>
            <person name="Dhandapani V."/>
            <person name="Bonilla-Rosso G."/>
            <person name="Karlsson M."/>
            <person name="Shevchenko A."/>
            <person name="Choi S.R."/>
            <person name="Kim H.G."/>
            <person name="Park J.Y."/>
            <person name="Lim Y.P."/>
            <person name="Ludwig-Muller J."/>
            <person name="Dixelius C."/>
        </authorList>
    </citation>
    <scope>NUCLEOTIDE SEQUENCE</scope>
    <source>
        <tissue evidence="2">Potato root galls</tissue>
    </source>
</reference>
<dbReference type="AlphaFoldDB" id="A0A0H5R8D4"/>